<dbReference type="InterPro" id="IPR018297">
    <property type="entry name" value="A/G_cyclase_CS"/>
</dbReference>
<dbReference type="Gene3D" id="3.30.70.1230">
    <property type="entry name" value="Nucleotide cyclase"/>
    <property type="match status" value="1"/>
</dbReference>
<feature type="transmembrane region" description="Helical" evidence="16">
    <location>
        <begin position="413"/>
        <end position="439"/>
    </location>
</feature>
<dbReference type="PANTHER" id="PTHR11920">
    <property type="entry name" value="GUANYLYL CYCLASE"/>
    <property type="match status" value="1"/>
</dbReference>
<dbReference type="InterPro" id="IPR001828">
    <property type="entry name" value="ANF_lig-bd_rcpt"/>
</dbReference>
<comment type="catalytic activity">
    <reaction evidence="1 15">
        <text>GTP = 3',5'-cyclic GMP + diphosphate</text>
        <dbReference type="Rhea" id="RHEA:13665"/>
        <dbReference type="ChEBI" id="CHEBI:33019"/>
        <dbReference type="ChEBI" id="CHEBI:37565"/>
        <dbReference type="ChEBI" id="CHEBI:57746"/>
        <dbReference type="EC" id="4.6.1.2"/>
    </reaction>
</comment>
<accession>A0A8S1HVI6</accession>
<dbReference type="InterPro" id="IPR028082">
    <property type="entry name" value="Peripla_BP_I"/>
</dbReference>
<evidence type="ECO:0000256" key="16">
    <source>
        <dbReference type="SAM" id="Phobius"/>
    </source>
</evidence>
<evidence type="ECO:0000256" key="1">
    <source>
        <dbReference type="ARBA" id="ARBA00001436"/>
    </source>
</evidence>
<dbReference type="InterPro" id="IPR000719">
    <property type="entry name" value="Prot_kinase_dom"/>
</dbReference>
<keyword evidence="11" id="KW-0325">Glycoprotein</keyword>
<dbReference type="PANTHER" id="PTHR11920:SF40">
    <property type="entry name" value="RECEPTOR-TYPE GUANYLATE CYCLASE GCY-14-RELATED"/>
    <property type="match status" value="1"/>
</dbReference>
<keyword evidence="5 16" id="KW-0812">Transmembrane</keyword>
<dbReference type="SUPFAM" id="SSF55073">
    <property type="entry name" value="Nucleotide cyclase"/>
    <property type="match status" value="1"/>
</dbReference>
<evidence type="ECO:0000256" key="7">
    <source>
        <dbReference type="ARBA" id="ARBA00022741"/>
    </source>
</evidence>
<dbReference type="Gene3D" id="3.40.50.2300">
    <property type="match status" value="2"/>
</dbReference>
<dbReference type="OrthoDB" id="1890790at2759"/>
<name>A0A8S1HVI6_9PELO</name>
<dbReference type="SUPFAM" id="SSF56112">
    <property type="entry name" value="Protein kinase-like (PK-like)"/>
    <property type="match status" value="1"/>
</dbReference>
<feature type="domain" description="Protein kinase" evidence="17">
    <location>
        <begin position="460"/>
        <end position="744"/>
    </location>
</feature>
<keyword evidence="10" id="KW-0675">Receptor</keyword>
<evidence type="ECO:0000259" key="18">
    <source>
        <dbReference type="PROSITE" id="PS50125"/>
    </source>
</evidence>
<dbReference type="CDD" id="cd07302">
    <property type="entry name" value="CHD"/>
    <property type="match status" value="1"/>
</dbReference>
<evidence type="ECO:0000256" key="8">
    <source>
        <dbReference type="ARBA" id="ARBA00022989"/>
    </source>
</evidence>
<evidence type="ECO:0000256" key="11">
    <source>
        <dbReference type="ARBA" id="ARBA00023180"/>
    </source>
</evidence>
<comment type="subcellular location">
    <subcellularLocation>
        <location evidence="2">Cell membrane</location>
        <topology evidence="2">Single-pass type I membrane protein</topology>
    </subcellularLocation>
</comment>
<dbReference type="Pfam" id="PF07701">
    <property type="entry name" value="HNOBA"/>
    <property type="match status" value="1"/>
</dbReference>
<dbReference type="Pfam" id="PF01094">
    <property type="entry name" value="ANF_receptor"/>
    <property type="match status" value="1"/>
</dbReference>
<evidence type="ECO:0000313" key="20">
    <source>
        <dbReference type="Proteomes" id="UP000835052"/>
    </source>
</evidence>
<dbReference type="InterPro" id="IPR050401">
    <property type="entry name" value="Cyclic_nucleotide_synthase"/>
</dbReference>
<dbReference type="PROSITE" id="PS00452">
    <property type="entry name" value="GUANYLATE_CYCLASE_1"/>
    <property type="match status" value="1"/>
</dbReference>
<evidence type="ECO:0000256" key="13">
    <source>
        <dbReference type="ARBA" id="ARBA00023293"/>
    </source>
</evidence>
<reference evidence="19" key="1">
    <citation type="submission" date="2020-10" db="EMBL/GenBank/DDBJ databases">
        <authorList>
            <person name="Kikuchi T."/>
        </authorList>
    </citation>
    <scope>NUCLEOTIDE SEQUENCE</scope>
    <source>
        <strain evidence="19">NKZ352</strain>
    </source>
</reference>
<evidence type="ECO:0000256" key="12">
    <source>
        <dbReference type="ARBA" id="ARBA00023239"/>
    </source>
</evidence>
<evidence type="ECO:0000256" key="3">
    <source>
        <dbReference type="ARBA" id="ARBA00012202"/>
    </source>
</evidence>
<dbReference type="Gene3D" id="1.10.510.10">
    <property type="entry name" value="Transferase(Phosphotransferase) domain 1"/>
    <property type="match status" value="1"/>
</dbReference>
<dbReference type="SMART" id="SM00044">
    <property type="entry name" value="CYCc"/>
    <property type="match status" value="1"/>
</dbReference>
<dbReference type="GO" id="GO:0007635">
    <property type="term" value="P:chemosensory behavior"/>
    <property type="evidence" value="ECO:0007669"/>
    <property type="project" value="UniProtKB-ARBA"/>
</dbReference>
<evidence type="ECO:0000259" key="17">
    <source>
        <dbReference type="PROSITE" id="PS50011"/>
    </source>
</evidence>
<dbReference type="Proteomes" id="UP000835052">
    <property type="component" value="Unassembled WGS sequence"/>
</dbReference>
<dbReference type="EC" id="4.6.1.2" evidence="3 15"/>
<dbReference type="GO" id="GO:0035556">
    <property type="term" value="P:intracellular signal transduction"/>
    <property type="evidence" value="ECO:0007669"/>
    <property type="project" value="InterPro"/>
</dbReference>
<dbReference type="GO" id="GO:0007168">
    <property type="term" value="P:receptor guanylyl cyclase signaling pathway"/>
    <property type="evidence" value="ECO:0007669"/>
    <property type="project" value="TreeGrafter"/>
</dbReference>
<dbReference type="GO" id="GO:0001653">
    <property type="term" value="F:peptide receptor activity"/>
    <property type="evidence" value="ECO:0007669"/>
    <property type="project" value="TreeGrafter"/>
</dbReference>
<dbReference type="Gene3D" id="6.10.250.780">
    <property type="match status" value="1"/>
</dbReference>
<dbReference type="GO" id="GO:0004383">
    <property type="term" value="F:guanylate cyclase activity"/>
    <property type="evidence" value="ECO:0007669"/>
    <property type="project" value="UniProtKB-EC"/>
</dbReference>
<dbReference type="InterPro" id="IPR011645">
    <property type="entry name" value="HNOB_dom_associated"/>
</dbReference>
<dbReference type="AlphaFoldDB" id="A0A8S1HVI6"/>
<protein>
    <recommendedName>
        <fullName evidence="3 15">Guanylate cyclase</fullName>
        <ecNumber evidence="3 15">4.6.1.2</ecNumber>
    </recommendedName>
</protein>
<dbReference type="InterPro" id="IPR001245">
    <property type="entry name" value="Ser-Thr/Tyr_kinase_cat_dom"/>
</dbReference>
<dbReference type="InterPro" id="IPR001054">
    <property type="entry name" value="A/G_cyclase"/>
</dbReference>
<dbReference type="InterPro" id="IPR029787">
    <property type="entry name" value="Nucleotide_cyclase"/>
</dbReference>
<keyword evidence="9 16" id="KW-0472">Membrane</keyword>
<keyword evidence="7" id="KW-0547">Nucleotide-binding</keyword>
<organism evidence="19 20">
    <name type="scientific">Caenorhabditis auriculariae</name>
    <dbReference type="NCBI Taxonomy" id="2777116"/>
    <lineage>
        <taxon>Eukaryota</taxon>
        <taxon>Metazoa</taxon>
        <taxon>Ecdysozoa</taxon>
        <taxon>Nematoda</taxon>
        <taxon>Chromadorea</taxon>
        <taxon>Rhabditida</taxon>
        <taxon>Rhabditina</taxon>
        <taxon>Rhabditomorpha</taxon>
        <taxon>Rhabditoidea</taxon>
        <taxon>Rhabditidae</taxon>
        <taxon>Peloderinae</taxon>
        <taxon>Caenorhabditis</taxon>
    </lineage>
</organism>
<evidence type="ECO:0000256" key="6">
    <source>
        <dbReference type="ARBA" id="ARBA00022729"/>
    </source>
</evidence>
<dbReference type="GO" id="GO:0006935">
    <property type="term" value="P:chemotaxis"/>
    <property type="evidence" value="ECO:0007669"/>
    <property type="project" value="UniProtKB-ARBA"/>
</dbReference>
<evidence type="ECO:0000256" key="14">
    <source>
        <dbReference type="RuleBase" id="RU000405"/>
    </source>
</evidence>
<evidence type="ECO:0000256" key="4">
    <source>
        <dbReference type="ARBA" id="ARBA00022475"/>
    </source>
</evidence>
<proteinExistence type="inferred from homology"/>
<gene>
    <name evidence="19" type="ORF">CAUJ_LOCUS12999</name>
</gene>
<dbReference type="PROSITE" id="PS50011">
    <property type="entry name" value="PROTEIN_KINASE_DOM"/>
    <property type="match status" value="1"/>
</dbReference>
<dbReference type="SUPFAM" id="SSF53822">
    <property type="entry name" value="Periplasmic binding protein-like I"/>
    <property type="match status" value="1"/>
</dbReference>
<dbReference type="GO" id="GO:0004016">
    <property type="term" value="F:adenylate cyclase activity"/>
    <property type="evidence" value="ECO:0007669"/>
    <property type="project" value="TreeGrafter"/>
</dbReference>
<keyword evidence="12 14" id="KW-0456">Lyase</keyword>
<keyword evidence="6" id="KW-0732">Signal</keyword>
<evidence type="ECO:0000313" key="19">
    <source>
        <dbReference type="EMBL" id="CAD6197089.1"/>
    </source>
</evidence>
<comment type="caution">
    <text evidence="19">The sequence shown here is derived from an EMBL/GenBank/DDBJ whole genome shotgun (WGS) entry which is preliminary data.</text>
</comment>
<dbReference type="Pfam" id="PF07714">
    <property type="entry name" value="PK_Tyr_Ser-Thr"/>
    <property type="match status" value="2"/>
</dbReference>
<keyword evidence="20" id="KW-1185">Reference proteome</keyword>
<feature type="domain" description="Guanylate cyclase" evidence="18">
    <location>
        <begin position="802"/>
        <end position="929"/>
    </location>
</feature>
<dbReference type="GO" id="GO:0004672">
    <property type="term" value="F:protein kinase activity"/>
    <property type="evidence" value="ECO:0007669"/>
    <property type="project" value="InterPro"/>
</dbReference>
<evidence type="ECO:0000256" key="5">
    <source>
        <dbReference type="ARBA" id="ARBA00022692"/>
    </source>
</evidence>
<dbReference type="Pfam" id="PF00211">
    <property type="entry name" value="Guanylate_cyc"/>
    <property type="match status" value="1"/>
</dbReference>
<evidence type="ECO:0000256" key="15">
    <source>
        <dbReference type="RuleBase" id="RU003431"/>
    </source>
</evidence>
<dbReference type="EMBL" id="CAJGYM010000085">
    <property type="protein sequence ID" value="CAD6197089.1"/>
    <property type="molecule type" value="Genomic_DNA"/>
</dbReference>
<keyword evidence="13 15" id="KW-0141">cGMP biosynthesis</keyword>
<dbReference type="PROSITE" id="PS50125">
    <property type="entry name" value="GUANYLATE_CYCLASE_2"/>
    <property type="match status" value="1"/>
</dbReference>
<evidence type="ECO:0000256" key="10">
    <source>
        <dbReference type="ARBA" id="ARBA00023170"/>
    </source>
</evidence>
<dbReference type="GO" id="GO:0005886">
    <property type="term" value="C:plasma membrane"/>
    <property type="evidence" value="ECO:0007669"/>
    <property type="project" value="UniProtKB-SubCell"/>
</dbReference>
<keyword evidence="8 16" id="KW-1133">Transmembrane helix</keyword>
<keyword evidence="4" id="KW-1003">Cell membrane</keyword>
<dbReference type="GO" id="GO:0005524">
    <property type="term" value="F:ATP binding"/>
    <property type="evidence" value="ECO:0007669"/>
    <property type="project" value="InterPro"/>
</dbReference>
<comment type="similarity">
    <text evidence="14">Belongs to the adenylyl cyclase class-4/guanylyl cyclase family.</text>
</comment>
<dbReference type="FunFam" id="3.30.70.1230:FF:000023">
    <property type="entry name" value="Guanylate cyclase"/>
    <property type="match status" value="1"/>
</dbReference>
<dbReference type="InterPro" id="IPR011009">
    <property type="entry name" value="Kinase-like_dom_sf"/>
</dbReference>
<dbReference type="CDD" id="cd06352">
    <property type="entry name" value="PBP1_NPR_GC-like"/>
    <property type="match status" value="1"/>
</dbReference>
<evidence type="ECO:0000256" key="9">
    <source>
        <dbReference type="ARBA" id="ARBA00023136"/>
    </source>
</evidence>
<sequence>MDWGVFSYTVVFDECSESVGAGMAVSLFRDADVDVIIGPTCNFPALSASTLASYYDVPIYEWGLVTSPDLRDADRLPTTITLTIDTFSMTMALRAMFREFGWDEFVFIFTSDGDEQKCESMKDDIQSMAAISTDIIMSYTYQIPYVTDASLRVALREISTRGRIFVSCFPDNRGFKRSYMLAAHDLDLIEDDYVYIFIDTKSKGFVVPSETGGLQYIWQGSDGRDNDALKAFKSVFFIADNMGAPEVETDAYKQFSKDVIRRMADPPFLCTTDCKGPNYTTMAPYTTQLYEAFYAYALVVNQTLTDDPNGNIRSGSLILVNSEMNFTSVDGNMVQLNANGTRVPTVFLIGMNTSQVPQIFAKISVNDTDLVTYTPMYTDEKMIWASRGGVRPKAVPDCGFSGKECPVDFVQTYLVYVLVAAFIVLLALICIIFGIFYTINQRRKEIERQNLLWQLPFTQLKVISKKGKGEASFRSLQSGPSSTSTKLTVESRSETQHFIFYTYENEIVVAMKHEERVQLDSTDSAEMRQLRILEHDNLNRFIGMCLDGPQLLSIWKFCARGSLADVIQKSSVRMDNIFVFSLLKDIVNGLAYIHSSFLQFHGKLTSRCCLVDDRWQVKVAYYELLWTAPELLRSDASEGTAEGDIYSFGIICSELITRATVFDLDNRKETPEELIYLVKKGGHQPIRPALHIDESIEINPALLHLVRDCWAERASERPPVDIVKSSLRSMTDSRNDNLMDHVFNMLESYASTLEGEVEERTKELVEEKKKSDVLLYRMLPRQVAEKLKLGQTVQPETFESVTLFFSDVVSFTKLAGRCTPLQVVNLLNDLYTVFDSIIDAHDVETIGDGYLCVSGLPRRNGNDHTRQIASMSLAFMESLENFRVPHLPAERINLRIGIHCGSVVAGVVGLTMPRYCLFGDAVNTASRMESNGKPGQIHVSSEANHMLTEVLGGFETRSRGEVIIKGKGVMETFWLISMNGGSGTAPVKSILREEHKNDAAAEQRSVTPDLEELPKSTKKVAVDDDGIYASYRRQATLKEL</sequence>
<evidence type="ECO:0000256" key="2">
    <source>
        <dbReference type="ARBA" id="ARBA00004251"/>
    </source>
</evidence>